<dbReference type="SUPFAM" id="SSF57196">
    <property type="entry name" value="EGF/Laminin"/>
    <property type="match status" value="1"/>
</dbReference>
<evidence type="ECO:0000256" key="2">
    <source>
        <dbReference type="ARBA" id="ARBA00022536"/>
    </source>
</evidence>
<dbReference type="FunFam" id="2.10.25.10:FF:000038">
    <property type="entry name" value="Fibrillin 2"/>
    <property type="match status" value="1"/>
</dbReference>
<feature type="transmembrane region" description="Helical" evidence="7">
    <location>
        <begin position="368"/>
        <end position="389"/>
    </location>
</feature>
<keyword evidence="7" id="KW-1133">Transmembrane helix</keyword>
<keyword evidence="7" id="KW-0472">Membrane</keyword>
<evidence type="ECO:0000256" key="1">
    <source>
        <dbReference type="ARBA" id="ARBA00004167"/>
    </source>
</evidence>
<dbReference type="Proteomes" id="UP001202328">
    <property type="component" value="Unassembled WGS sequence"/>
</dbReference>
<dbReference type="CDD" id="cd00054">
    <property type="entry name" value="EGF_CA"/>
    <property type="match status" value="1"/>
</dbReference>
<feature type="domain" description="EGF-like" evidence="9">
    <location>
        <begin position="314"/>
        <end position="356"/>
    </location>
</feature>
<feature type="domain" description="EGF-like" evidence="9">
    <location>
        <begin position="273"/>
        <end position="313"/>
    </location>
</feature>
<dbReference type="Pfam" id="PF07645">
    <property type="entry name" value="EGF_CA"/>
    <property type="match status" value="1"/>
</dbReference>
<dbReference type="EMBL" id="JAJJMB010010439">
    <property type="protein sequence ID" value="KAI3908763.1"/>
    <property type="molecule type" value="Genomic_DNA"/>
</dbReference>
<dbReference type="PROSITE" id="PS50026">
    <property type="entry name" value="EGF_3"/>
    <property type="match status" value="2"/>
</dbReference>
<keyword evidence="2 6" id="KW-0245">EGF-like domain</keyword>
<dbReference type="GO" id="GO:0016020">
    <property type="term" value="C:membrane"/>
    <property type="evidence" value="ECO:0007669"/>
    <property type="project" value="UniProtKB-SubCell"/>
</dbReference>
<dbReference type="FunFam" id="2.10.25.10:FF:000628">
    <property type="entry name" value="Wall-associated receptor kinase 2"/>
    <property type="match status" value="1"/>
</dbReference>
<evidence type="ECO:0000256" key="3">
    <source>
        <dbReference type="ARBA" id="ARBA00022729"/>
    </source>
</evidence>
<gene>
    <name evidence="10" type="ORF">MKW98_029313</name>
</gene>
<dbReference type="InterPro" id="IPR000742">
    <property type="entry name" value="EGF"/>
</dbReference>
<evidence type="ECO:0000256" key="5">
    <source>
        <dbReference type="ARBA" id="ARBA00023157"/>
    </source>
</evidence>
<proteinExistence type="predicted"/>
<keyword evidence="11" id="KW-1185">Reference proteome</keyword>
<sequence>MAKMLSSLLILQDLQMFISSMMIILLLSSTAATVSAASTSSIYTNSTGRIAKPGCKDKCGSVRIPYPFGMGSPNCYHDKAFEIKCVPGQIPFIQLFPVAAQIAELTMDYIRFMGWSLPNCYNKKSGKSEWLRKPEPYLAEDSPFTFSSKHSKLLAVGCDIVAYIPVKNTKKYVSSGCSSFCTSDSSVIFNLTSCSGGNGCCQTDIPTKLKSFLIEVGSINTINKTWTANPCSQAIVVDKEFTGDIHGKLNPNGTTVPMMLDWVIGNVSCSEAKRNLTSYACRENSDCSESFNGPGYRCTCRKGYTGNPYLGCQDIDECKESTLCRKGTNCFNTNGSYFCACPPGYLSGGKTLGDCIRIPIHHRQKVPLAWVASLGVAIGIFTIILVALFRETSMVDEQDKILEEQACHLPISLTSKRFEIQSFETADSCILFGDTADFESTKSSSRRY</sequence>
<organism evidence="10 11">
    <name type="scientific">Papaver atlanticum</name>
    <dbReference type="NCBI Taxonomy" id="357466"/>
    <lineage>
        <taxon>Eukaryota</taxon>
        <taxon>Viridiplantae</taxon>
        <taxon>Streptophyta</taxon>
        <taxon>Embryophyta</taxon>
        <taxon>Tracheophyta</taxon>
        <taxon>Spermatophyta</taxon>
        <taxon>Magnoliopsida</taxon>
        <taxon>Ranunculales</taxon>
        <taxon>Papaveraceae</taxon>
        <taxon>Papaveroideae</taxon>
        <taxon>Papaver</taxon>
    </lineage>
</organism>
<evidence type="ECO:0000256" key="6">
    <source>
        <dbReference type="PROSITE-ProRule" id="PRU00076"/>
    </source>
</evidence>
<dbReference type="Gene3D" id="2.10.25.10">
    <property type="entry name" value="Laminin"/>
    <property type="match status" value="2"/>
</dbReference>
<comment type="caution">
    <text evidence="10">The sequence shown here is derived from an EMBL/GenBank/DDBJ whole genome shotgun (WGS) entry which is preliminary data.</text>
</comment>
<comment type="caution">
    <text evidence="6">Lacks conserved residue(s) required for the propagation of feature annotation.</text>
</comment>
<dbReference type="Pfam" id="PF13947">
    <property type="entry name" value="GUB_WAK_bind"/>
    <property type="match status" value="1"/>
</dbReference>
<feature type="chain" id="PRO_5042088176" description="EGF-like domain-containing protein" evidence="8">
    <location>
        <begin position="37"/>
        <end position="448"/>
    </location>
</feature>
<keyword evidence="7" id="KW-0812">Transmembrane</keyword>
<dbReference type="PANTHER" id="PTHR33491">
    <property type="entry name" value="OSJNBA0016N04.9 PROTEIN"/>
    <property type="match status" value="1"/>
</dbReference>
<evidence type="ECO:0000256" key="7">
    <source>
        <dbReference type="SAM" id="Phobius"/>
    </source>
</evidence>
<protein>
    <recommendedName>
        <fullName evidence="9">EGF-like domain-containing protein</fullName>
    </recommendedName>
</protein>
<dbReference type="SMART" id="SM00179">
    <property type="entry name" value="EGF_CA"/>
    <property type="match status" value="1"/>
</dbReference>
<dbReference type="AlphaFoldDB" id="A0AAD4SHN3"/>
<dbReference type="InterPro" id="IPR000152">
    <property type="entry name" value="EGF-type_Asp/Asn_hydroxyl_site"/>
</dbReference>
<keyword evidence="5 6" id="KW-1015">Disulfide bond</keyword>
<keyword evidence="3 8" id="KW-0732">Signal</keyword>
<name>A0AAD4SHN3_9MAGN</name>
<feature type="disulfide bond" evidence="6">
    <location>
        <begin position="281"/>
        <end position="298"/>
    </location>
</feature>
<dbReference type="PROSITE" id="PS01186">
    <property type="entry name" value="EGF_2"/>
    <property type="match status" value="1"/>
</dbReference>
<reference evidence="10" key="1">
    <citation type="submission" date="2022-04" db="EMBL/GenBank/DDBJ databases">
        <title>A functionally conserved STORR gene fusion in Papaver species that diverged 16.8 million years ago.</title>
        <authorList>
            <person name="Catania T."/>
        </authorList>
    </citation>
    <scope>NUCLEOTIDE SEQUENCE</scope>
    <source>
        <strain evidence="10">S-188037</strain>
    </source>
</reference>
<dbReference type="SMART" id="SM00181">
    <property type="entry name" value="EGF"/>
    <property type="match status" value="2"/>
</dbReference>
<evidence type="ECO:0000313" key="11">
    <source>
        <dbReference type="Proteomes" id="UP001202328"/>
    </source>
</evidence>
<evidence type="ECO:0000256" key="4">
    <source>
        <dbReference type="ARBA" id="ARBA00022737"/>
    </source>
</evidence>
<feature type="signal peptide" evidence="8">
    <location>
        <begin position="1"/>
        <end position="36"/>
    </location>
</feature>
<dbReference type="PROSITE" id="PS01187">
    <property type="entry name" value="EGF_CA"/>
    <property type="match status" value="1"/>
</dbReference>
<dbReference type="GO" id="GO:0030247">
    <property type="term" value="F:polysaccharide binding"/>
    <property type="evidence" value="ECO:0007669"/>
    <property type="project" value="InterPro"/>
</dbReference>
<evidence type="ECO:0000259" key="9">
    <source>
        <dbReference type="PROSITE" id="PS50026"/>
    </source>
</evidence>
<dbReference type="GO" id="GO:0005509">
    <property type="term" value="F:calcium ion binding"/>
    <property type="evidence" value="ECO:0007669"/>
    <property type="project" value="InterPro"/>
</dbReference>
<comment type="subcellular location">
    <subcellularLocation>
        <location evidence="1">Membrane</location>
        <topology evidence="1">Single-pass membrane protein</topology>
    </subcellularLocation>
</comment>
<dbReference type="InterPro" id="IPR049883">
    <property type="entry name" value="NOTCH1_EGF-like"/>
</dbReference>
<dbReference type="InterPro" id="IPR025287">
    <property type="entry name" value="WAK_GUB"/>
</dbReference>
<dbReference type="PROSITE" id="PS00010">
    <property type="entry name" value="ASX_HYDROXYL"/>
    <property type="match status" value="1"/>
</dbReference>
<evidence type="ECO:0000313" key="10">
    <source>
        <dbReference type="EMBL" id="KAI3908763.1"/>
    </source>
</evidence>
<keyword evidence="4" id="KW-0677">Repeat</keyword>
<accession>A0AAD4SHN3</accession>
<dbReference type="InterPro" id="IPR001881">
    <property type="entry name" value="EGF-like_Ca-bd_dom"/>
</dbReference>
<evidence type="ECO:0000256" key="8">
    <source>
        <dbReference type="SAM" id="SignalP"/>
    </source>
</evidence>
<dbReference type="InterPro" id="IPR018097">
    <property type="entry name" value="EGF_Ca-bd_CS"/>
</dbReference>